<dbReference type="EMBL" id="DQVR01000094">
    <property type="protein sequence ID" value="HIQ24254.1"/>
    <property type="molecule type" value="Genomic_DNA"/>
</dbReference>
<evidence type="ECO:0000313" key="3">
    <source>
        <dbReference type="Proteomes" id="UP000600071"/>
    </source>
</evidence>
<keyword evidence="1" id="KW-0812">Transmembrane</keyword>
<feature type="transmembrane region" description="Helical" evidence="1">
    <location>
        <begin position="44"/>
        <end position="63"/>
    </location>
</feature>
<sequence>MASIAICRAFVQAPAPPVFSGDRWTKTIPYDERTRLHGSELVSIVTEALCLSAIPALLTAILAQEQLSRL</sequence>
<gene>
    <name evidence="2" type="ORF">EYH50_04315</name>
</gene>
<proteinExistence type="predicted"/>
<dbReference type="AlphaFoldDB" id="A0A832ZWX8"/>
<accession>A0A832ZWX8</accession>
<reference evidence="2" key="1">
    <citation type="journal article" date="2020" name="ISME J.">
        <title>Gammaproteobacteria mediating utilization of methyl-, sulfur- and petroleum organic compounds in deep ocean hydrothermal plumes.</title>
        <authorList>
            <person name="Zhou Z."/>
            <person name="Liu Y."/>
            <person name="Pan J."/>
            <person name="Cron B.R."/>
            <person name="Toner B.M."/>
            <person name="Anantharaman K."/>
            <person name="Breier J.A."/>
            <person name="Dick G.J."/>
            <person name="Li M."/>
        </authorList>
    </citation>
    <scope>NUCLEOTIDE SEQUENCE</scope>
    <source>
        <strain evidence="2">SZUA-1523</strain>
    </source>
</reference>
<comment type="caution">
    <text evidence="2">The sequence shown here is derived from an EMBL/GenBank/DDBJ whole genome shotgun (WGS) entry which is preliminary data.</text>
</comment>
<keyword evidence="1" id="KW-0472">Membrane</keyword>
<protein>
    <submittedName>
        <fullName evidence="2">Uncharacterized protein</fullName>
    </submittedName>
</protein>
<evidence type="ECO:0000256" key="1">
    <source>
        <dbReference type="SAM" id="Phobius"/>
    </source>
</evidence>
<organism evidence="2 3">
    <name type="scientific">Pyrodictium delaneyi</name>
    <dbReference type="NCBI Taxonomy" id="1273541"/>
    <lineage>
        <taxon>Archaea</taxon>
        <taxon>Thermoproteota</taxon>
        <taxon>Thermoprotei</taxon>
        <taxon>Desulfurococcales</taxon>
        <taxon>Pyrodictiaceae</taxon>
        <taxon>Pyrodictium</taxon>
    </lineage>
</organism>
<name>A0A832ZWX8_9CREN</name>
<dbReference type="Proteomes" id="UP000600071">
    <property type="component" value="Unassembled WGS sequence"/>
</dbReference>
<keyword evidence="1" id="KW-1133">Transmembrane helix</keyword>
<evidence type="ECO:0000313" key="2">
    <source>
        <dbReference type="EMBL" id="HIQ24254.1"/>
    </source>
</evidence>